<evidence type="ECO:0000313" key="2">
    <source>
        <dbReference type="EMBL" id="MBE9665910.1"/>
    </source>
</evidence>
<dbReference type="RefSeq" id="WP_194105291.1">
    <property type="nucleotide sequence ID" value="NZ_JADFFM010000001.1"/>
</dbReference>
<evidence type="ECO:0000313" key="3">
    <source>
        <dbReference type="Proteomes" id="UP000632774"/>
    </source>
</evidence>
<sequence length="162" mass="18406">MTIDVEKYINSGILEAYITGGVTPAQECEILHLKEKYPEIRDALFKLEGDLELLAQSMALIPSSCIRDEVEANINKIIVQEQAAKAFQAYNNIAPSEGNTQQYINVESRSSHVYIHKGWKWVFAAVFILGKIFLATAIYFYLENRHAQLQIKQLKSNTEVIK</sequence>
<reference evidence="2 3" key="1">
    <citation type="submission" date="2020-10" db="EMBL/GenBank/DDBJ databases">
        <title>Mucilaginibacter mali sp. nov., isolated from rhizosphere soil of apple orchard.</title>
        <authorList>
            <person name="Lee J.-S."/>
            <person name="Kim H.S."/>
            <person name="Kim J.-S."/>
        </authorList>
    </citation>
    <scope>NUCLEOTIDE SEQUENCE [LARGE SCALE GENOMIC DNA]</scope>
    <source>
        <strain evidence="2 3">KCTC 23157</strain>
    </source>
</reference>
<evidence type="ECO:0000256" key="1">
    <source>
        <dbReference type="SAM" id="Phobius"/>
    </source>
</evidence>
<feature type="transmembrane region" description="Helical" evidence="1">
    <location>
        <begin position="121"/>
        <end position="142"/>
    </location>
</feature>
<protein>
    <submittedName>
        <fullName evidence="2">Uncharacterized protein</fullName>
    </submittedName>
</protein>
<keyword evidence="1" id="KW-0812">Transmembrane</keyword>
<organism evidence="2 3">
    <name type="scientific">Mucilaginibacter boryungensis</name>
    <dbReference type="NCBI Taxonomy" id="768480"/>
    <lineage>
        <taxon>Bacteria</taxon>
        <taxon>Pseudomonadati</taxon>
        <taxon>Bacteroidota</taxon>
        <taxon>Sphingobacteriia</taxon>
        <taxon>Sphingobacteriales</taxon>
        <taxon>Sphingobacteriaceae</taxon>
        <taxon>Mucilaginibacter</taxon>
    </lineage>
</organism>
<keyword evidence="1" id="KW-1133">Transmembrane helix</keyword>
<dbReference type="Proteomes" id="UP000632774">
    <property type="component" value="Unassembled WGS sequence"/>
</dbReference>
<proteinExistence type="predicted"/>
<name>A0ABR9XFE5_9SPHI</name>
<accession>A0ABR9XFE5</accession>
<gene>
    <name evidence="2" type="ORF">IRJ18_06020</name>
</gene>
<keyword evidence="1" id="KW-0472">Membrane</keyword>
<keyword evidence="3" id="KW-1185">Reference proteome</keyword>
<comment type="caution">
    <text evidence="2">The sequence shown here is derived from an EMBL/GenBank/DDBJ whole genome shotgun (WGS) entry which is preliminary data.</text>
</comment>
<dbReference type="EMBL" id="JADFFM010000001">
    <property type="protein sequence ID" value="MBE9665910.1"/>
    <property type="molecule type" value="Genomic_DNA"/>
</dbReference>